<evidence type="ECO:0000313" key="2">
    <source>
        <dbReference type="EMBL" id="CDS38017.1"/>
    </source>
</evidence>
<keyword evidence="2" id="KW-0396">Initiation factor</keyword>
<feature type="compositionally biased region" description="Low complexity" evidence="1">
    <location>
        <begin position="43"/>
        <end position="52"/>
    </location>
</feature>
<organism evidence="2 3">
    <name type="scientific">Echinococcus multilocularis</name>
    <name type="common">Fox tapeworm</name>
    <dbReference type="NCBI Taxonomy" id="6211"/>
    <lineage>
        <taxon>Eukaryota</taxon>
        <taxon>Metazoa</taxon>
        <taxon>Spiralia</taxon>
        <taxon>Lophotrochozoa</taxon>
        <taxon>Platyhelminthes</taxon>
        <taxon>Cestoda</taxon>
        <taxon>Eucestoda</taxon>
        <taxon>Cyclophyllidea</taxon>
        <taxon>Taeniidae</taxon>
        <taxon>Echinococcus</taxon>
    </lineage>
</organism>
<evidence type="ECO:0000313" key="3">
    <source>
        <dbReference type="Proteomes" id="UP000017246"/>
    </source>
</evidence>
<keyword evidence="2" id="KW-0648">Protein biosynthesis</keyword>
<feature type="compositionally biased region" description="Low complexity" evidence="1">
    <location>
        <begin position="157"/>
        <end position="168"/>
    </location>
</feature>
<proteinExistence type="predicted"/>
<keyword evidence="3" id="KW-1185">Reference proteome</keyword>
<name>A0A068Y4D4_ECHMU</name>
<evidence type="ECO:0000256" key="1">
    <source>
        <dbReference type="SAM" id="MobiDB-lite"/>
    </source>
</evidence>
<reference evidence="2" key="2">
    <citation type="submission" date="2015-11" db="EMBL/GenBank/DDBJ databases">
        <authorList>
            <person name="Zhang Y."/>
            <person name="Guo Z."/>
        </authorList>
    </citation>
    <scope>NUCLEOTIDE SEQUENCE</scope>
</reference>
<sequence>MADKRLVLGYVKQSAVHNRILEEDRCWREYKNRQRDRAKQYRRPSSQSPPLLLLSRSDSAERKWRRERKRKLEENSQITASAAAPTTALDFWRQVVRCSGSNEGRWGHDGFKELEKPGPPASLSVDMRFHLHSNLSSQKLPSFAPNVPPSPDKTWVSYSSSTSSSLVSERVHNKRKKKSKKAKKKRTKKTKRETRKRKLDYNSSTRSPLCFSNDSSQDVEWVEKKT</sequence>
<feature type="compositionally biased region" description="Polar residues" evidence="1">
    <location>
        <begin position="201"/>
        <end position="218"/>
    </location>
</feature>
<feature type="compositionally biased region" description="Basic residues" evidence="1">
    <location>
        <begin position="172"/>
        <end position="198"/>
    </location>
</feature>
<dbReference type="Proteomes" id="UP000017246">
    <property type="component" value="Unassembled WGS sequence"/>
</dbReference>
<protein>
    <submittedName>
        <fullName evidence="2">Transcription initiation factor TFIID subunit 3</fullName>
    </submittedName>
</protein>
<dbReference type="OMA" id="HATTHNR"/>
<accession>A0A068Y4D4</accession>
<gene>
    <name evidence="2" type="ORF">EmuJ_000530700</name>
</gene>
<dbReference type="EMBL" id="LN902847">
    <property type="protein sequence ID" value="CDS38017.1"/>
    <property type="molecule type" value="Genomic_DNA"/>
</dbReference>
<reference evidence="2" key="1">
    <citation type="journal article" date="2013" name="Nature">
        <title>The genomes of four tapeworm species reveal adaptations to parasitism.</title>
        <authorList>
            <person name="Tsai I.J."/>
            <person name="Zarowiecki M."/>
            <person name="Holroyd N."/>
            <person name="Garciarrubio A."/>
            <person name="Sanchez-Flores A."/>
            <person name="Brooks K.L."/>
            <person name="Tracey A."/>
            <person name="Bobes R.J."/>
            <person name="Fragoso G."/>
            <person name="Sciutto E."/>
            <person name="Aslett M."/>
            <person name="Beasley H."/>
            <person name="Bennett H.M."/>
            <person name="Cai J."/>
            <person name="Camicia F."/>
            <person name="Clark R."/>
            <person name="Cucher M."/>
            <person name="De Silva N."/>
            <person name="Day T.A."/>
            <person name="Deplazes P."/>
            <person name="Estrada K."/>
            <person name="Fernandez C."/>
            <person name="Holland P.W."/>
            <person name="Hou J."/>
            <person name="Hu S."/>
            <person name="Huckvale T."/>
            <person name="Hung S.S."/>
            <person name="Kamenetzky L."/>
            <person name="Keane J.A."/>
            <person name="Kiss F."/>
            <person name="Koziol U."/>
            <person name="Lambert O."/>
            <person name="Liu K."/>
            <person name="Luo X."/>
            <person name="Luo Y."/>
            <person name="Macchiaroli N."/>
            <person name="Nichol S."/>
            <person name="Paps J."/>
            <person name="Parkinson J."/>
            <person name="Pouchkina-Stantcheva N."/>
            <person name="Riddiford N."/>
            <person name="Rosenzvit M."/>
            <person name="Salinas G."/>
            <person name="Wasmuth J.D."/>
            <person name="Zamanian M."/>
            <person name="Zheng Y."/>
            <person name="Cai X."/>
            <person name="Soberon X."/>
            <person name="Olson P.D."/>
            <person name="Laclette J.P."/>
            <person name="Brehm K."/>
            <person name="Berriman M."/>
            <person name="Garciarrubio A."/>
            <person name="Bobes R.J."/>
            <person name="Fragoso G."/>
            <person name="Sanchez-Flores A."/>
            <person name="Estrada K."/>
            <person name="Cevallos M.A."/>
            <person name="Morett E."/>
            <person name="Gonzalez V."/>
            <person name="Portillo T."/>
            <person name="Ochoa-Leyva A."/>
            <person name="Jose M.V."/>
            <person name="Sciutto E."/>
            <person name="Landa A."/>
            <person name="Jimenez L."/>
            <person name="Valdes V."/>
            <person name="Carrero J.C."/>
            <person name="Larralde C."/>
            <person name="Morales-Montor J."/>
            <person name="Limon-Lason J."/>
            <person name="Soberon X."/>
            <person name="Laclette J.P."/>
        </authorList>
    </citation>
    <scope>NUCLEOTIDE SEQUENCE [LARGE SCALE GENOMIC DNA]</scope>
</reference>
<feature type="region of interest" description="Disordered" evidence="1">
    <location>
        <begin position="33"/>
        <end position="52"/>
    </location>
</feature>
<dbReference type="GO" id="GO:0003743">
    <property type="term" value="F:translation initiation factor activity"/>
    <property type="evidence" value="ECO:0007669"/>
    <property type="project" value="UniProtKB-KW"/>
</dbReference>
<dbReference type="AlphaFoldDB" id="A0A068Y4D4"/>
<feature type="region of interest" description="Disordered" evidence="1">
    <location>
        <begin position="154"/>
        <end position="226"/>
    </location>
</feature>
<dbReference type="OrthoDB" id="6282222at2759"/>